<dbReference type="AlphaFoldDB" id="A0A0A8YZV3"/>
<organism evidence="1">
    <name type="scientific">Arundo donax</name>
    <name type="common">Giant reed</name>
    <name type="synonym">Donax arundinaceus</name>
    <dbReference type="NCBI Taxonomy" id="35708"/>
    <lineage>
        <taxon>Eukaryota</taxon>
        <taxon>Viridiplantae</taxon>
        <taxon>Streptophyta</taxon>
        <taxon>Embryophyta</taxon>
        <taxon>Tracheophyta</taxon>
        <taxon>Spermatophyta</taxon>
        <taxon>Magnoliopsida</taxon>
        <taxon>Liliopsida</taxon>
        <taxon>Poales</taxon>
        <taxon>Poaceae</taxon>
        <taxon>PACMAD clade</taxon>
        <taxon>Arundinoideae</taxon>
        <taxon>Arundineae</taxon>
        <taxon>Arundo</taxon>
    </lineage>
</organism>
<protein>
    <submittedName>
        <fullName evidence="1">Uncharacterized protein</fullName>
    </submittedName>
</protein>
<sequence>MQGKRKLFKIFLLMLSLLCGVSNKYSLLMVVSELNI</sequence>
<name>A0A0A8YZV3_ARUDO</name>
<dbReference type="EMBL" id="GBRH01267860">
    <property type="protein sequence ID" value="JAD30035.1"/>
    <property type="molecule type" value="Transcribed_RNA"/>
</dbReference>
<reference evidence="1" key="2">
    <citation type="journal article" date="2015" name="Data Brief">
        <title>Shoot transcriptome of the giant reed, Arundo donax.</title>
        <authorList>
            <person name="Barrero R.A."/>
            <person name="Guerrero F.D."/>
            <person name="Moolhuijzen P."/>
            <person name="Goolsby J.A."/>
            <person name="Tidwell J."/>
            <person name="Bellgard S.E."/>
            <person name="Bellgard M.I."/>
        </authorList>
    </citation>
    <scope>NUCLEOTIDE SEQUENCE</scope>
    <source>
        <tissue evidence="1">Shoot tissue taken approximately 20 cm above the soil surface</tissue>
    </source>
</reference>
<evidence type="ECO:0000313" key="1">
    <source>
        <dbReference type="EMBL" id="JAD30035.1"/>
    </source>
</evidence>
<reference evidence="1" key="1">
    <citation type="submission" date="2014-09" db="EMBL/GenBank/DDBJ databases">
        <authorList>
            <person name="Magalhaes I.L.F."/>
            <person name="Oliveira U."/>
            <person name="Santos F.R."/>
            <person name="Vidigal T.H.D.A."/>
            <person name="Brescovit A.D."/>
            <person name="Santos A.J."/>
        </authorList>
    </citation>
    <scope>NUCLEOTIDE SEQUENCE</scope>
    <source>
        <tissue evidence="1">Shoot tissue taken approximately 20 cm above the soil surface</tissue>
    </source>
</reference>
<proteinExistence type="predicted"/>
<accession>A0A0A8YZV3</accession>